<gene>
    <name evidence="2" type="ORF">BST17_04190</name>
</gene>
<dbReference type="Gene3D" id="3.40.50.2020">
    <property type="match status" value="1"/>
</dbReference>
<dbReference type="Pfam" id="PF00156">
    <property type="entry name" value="Pribosyltran"/>
    <property type="match status" value="1"/>
</dbReference>
<reference evidence="2 3" key="1">
    <citation type="submission" date="2017-02" db="EMBL/GenBank/DDBJ databases">
        <title>The new phylogeny of genus Mycobacterium.</title>
        <authorList>
            <person name="Tortoli E."/>
            <person name="Trovato A."/>
            <person name="Cirillo D.M."/>
        </authorList>
    </citation>
    <scope>NUCLEOTIDE SEQUENCE [LARGE SCALE GENOMIC DNA]</scope>
    <source>
        <strain evidence="2 3">DSM 45578</strain>
    </source>
</reference>
<dbReference type="InterPro" id="IPR029057">
    <property type="entry name" value="PRTase-like"/>
</dbReference>
<dbReference type="RefSeq" id="WP_083055689.1">
    <property type="nucleotide sequence ID" value="NZ_JACKVM010000009.1"/>
</dbReference>
<proteinExistence type="predicted"/>
<evidence type="ECO:0000313" key="2">
    <source>
        <dbReference type="EMBL" id="ORA06183.1"/>
    </source>
</evidence>
<keyword evidence="2" id="KW-0808">Transferase</keyword>
<name>A0A1W9Z1K1_MYCBA</name>
<keyword evidence="3" id="KW-1185">Reference proteome</keyword>
<dbReference type="GO" id="GO:0016740">
    <property type="term" value="F:transferase activity"/>
    <property type="evidence" value="ECO:0007669"/>
    <property type="project" value="UniProtKB-KW"/>
</dbReference>
<dbReference type="Gene3D" id="3.30.1310.20">
    <property type="entry name" value="PRTase-like"/>
    <property type="match status" value="1"/>
</dbReference>
<protein>
    <submittedName>
        <fullName evidence="2">Phosphoribosyl transferase</fullName>
    </submittedName>
</protein>
<dbReference type="AlphaFoldDB" id="A0A1W9Z1K1"/>
<dbReference type="SUPFAM" id="SSF53271">
    <property type="entry name" value="PRTase-like"/>
    <property type="match status" value="1"/>
</dbReference>
<dbReference type="STRING" id="564198.BST17_04190"/>
<sequence>MSAQSAPFRDRRDAGRALAGALRRPPAAAMPLVLGLARGGVPVGWEVADALAVPFDVFLVRKLGVPRWPELAMGALTTGGRVVLNADVIAGQQVSDAELQQVIDREEAELRRREHRYRAGRPPTEPAGRAVILVDDGIATGASMLAAIRAIRSAGASTVTVAVPVGPGRSASVSLRHIEAEADAVVCAITPPNFRAVGQVYADFTQTTDEEVCELLAASA</sequence>
<dbReference type="Proteomes" id="UP000192366">
    <property type="component" value="Unassembled WGS sequence"/>
</dbReference>
<evidence type="ECO:0000259" key="1">
    <source>
        <dbReference type="Pfam" id="PF00156"/>
    </source>
</evidence>
<dbReference type="InterPro" id="IPR000836">
    <property type="entry name" value="PRTase_dom"/>
</dbReference>
<dbReference type="OrthoDB" id="9810066at2"/>
<evidence type="ECO:0000313" key="3">
    <source>
        <dbReference type="Proteomes" id="UP000192366"/>
    </source>
</evidence>
<accession>A0A1W9Z1K1</accession>
<comment type="caution">
    <text evidence="2">The sequence shown here is derived from an EMBL/GenBank/DDBJ whole genome shotgun (WGS) entry which is preliminary data.</text>
</comment>
<organism evidence="2 3">
    <name type="scientific">Mycolicibacterium bacteremicum</name>
    <name type="common">Mycobacterium bacteremicum</name>
    <dbReference type="NCBI Taxonomy" id="564198"/>
    <lineage>
        <taxon>Bacteria</taxon>
        <taxon>Bacillati</taxon>
        <taxon>Actinomycetota</taxon>
        <taxon>Actinomycetes</taxon>
        <taxon>Mycobacteriales</taxon>
        <taxon>Mycobacteriaceae</taxon>
        <taxon>Mycolicibacterium</taxon>
    </lineage>
</organism>
<feature type="domain" description="Phosphoribosyltransferase" evidence="1">
    <location>
        <begin position="31"/>
        <end position="172"/>
    </location>
</feature>
<dbReference type="CDD" id="cd06223">
    <property type="entry name" value="PRTases_typeI"/>
    <property type="match status" value="1"/>
</dbReference>
<dbReference type="EMBL" id="MVHJ01000003">
    <property type="protein sequence ID" value="ORA06183.1"/>
    <property type="molecule type" value="Genomic_DNA"/>
</dbReference>